<keyword evidence="10" id="KW-1185">Reference proteome</keyword>
<dbReference type="GO" id="GO:0000976">
    <property type="term" value="F:transcription cis-regulatory region binding"/>
    <property type="evidence" value="ECO:0007669"/>
    <property type="project" value="TreeGrafter"/>
</dbReference>
<dbReference type="STRING" id="75913.A0A0K0FYJ2"/>
<dbReference type="Gene3D" id="2.60.40.1730">
    <property type="entry name" value="tricorn interacting facor f3 domain"/>
    <property type="match status" value="1"/>
</dbReference>
<dbReference type="WBParaSite" id="SVE_1751900.1">
    <property type="protein sequence ID" value="SVE_1751900.1"/>
    <property type="gene ID" value="SVE_1751900"/>
</dbReference>
<dbReference type="InterPro" id="IPR057991">
    <property type="entry name" value="TPR_TAF2_C"/>
</dbReference>
<organism evidence="10 11">
    <name type="scientific">Strongyloides venezuelensis</name>
    <name type="common">Threadworm</name>
    <dbReference type="NCBI Taxonomy" id="75913"/>
    <lineage>
        <taxon>Eukaryota</taxon>
        <taxon>Metazoa</taxon>
        <taxon>Ecdysozoa</taxon>
        <taxon>Nematoda</taxon>
        <taxon>Chromadorea</taxon>
        <taxon>Rhabditida</taxon>
        <taxon>Tylenchina</taxon>
        <taxon>Panagrolaimomorpha</taxon>
        <taxon>Strongyloidoidea</taxon>
        <taxon>Strongyloididae</taxon>
        <taxon>Strongyloides</taxon>
    </lineage>
</organism>
<dbReference type="GO" id="GO:0005669">
    <property type="term" value="C:transcription factor TFIID complex"/>
    <property type="evidence" value="ECO:0007669"/>
    <property type="project" value="InterPro"/>
</dbReference>
<keyword evidence="5" id="KW-0804">Transcription</keyword>
<reference evidence="11" key="2">
    <citation type="submission" date="2015-08" db="UniProtKB">
        <authorList>
            <consortium name="WormBaseParasite"/>
        </authorList>
    </citation>
    <scope>IDENTIFICATION</scope>
</reference>
<dbReference type="SUPFAM" id="SSF55486">
    <property type="entry name" value="Metalloproteases ('zincins'), catalytic domain"/>
    <property type="match status" value="2"/>
</dbReference>
<dbReference type="GO" id="GO:0016251">
    <property type="term" value="F:RNA polymerase II general transcription initiation factor activity"/>
    <property type="evidence" value="ECO:0007669"/>
    <property type="project" value="TreeGrafter"/>
</dbReference>
<dbReference type="InterPro" id="IPR057345">
    <property type="entry name" value="Ig-like_TAF2"/>
</dbReference>
<reference evidence="10" key="1">
    <citation type="submission" date="2014-07" db="EMBL/GenBank/DDBJ databases">
        <authorList>
            <person name="Martin A.A"/>
            <person name="De Silva N."/>
        </authorList>
    </citation>
    <scope>NUCLEOTIDE SEQUENCE</scope>
</reference>
<sequence>MSVSDDSPPYRVISQLVVIKNIDFIKKTFNFRTELAIAPLKKEILQLELHIGNDVTLPNEINDSNMVVSMEGSDVVYTRKSLVKKGNIGYSKNTNEIHFLKYQAAQYKKAIEAGNVSQRMLITLNRVSKDKVKNGDILNLCIEGVVKNPQHGIHFTSLLDEEHLEGVHMYTIRTSNLSSTHQWLPCLDYPNSLQVWRFEIIIPAEYMAVAPGDLIDVVSQTQGKEKCFIYEQVIPTSPMNVGFAAGNFHEYTFGDSLKFTCYYPPHLLPLVKQTMENESRTLEFFEELLGCKFPFNSYHIIFVDELEREMQSYSSLTISNISQLYHKKIFDTVRDVRQNFAHAVAQQYFGCLVNISDWLDIWLIRSLARFLTTLYVEKYFGHSEYMYQISKIMETVCSYESKYGPIFLRPFKDSEKGQMISKLQCQTQAKFLSENEFPGSLSEENIDKLNSKWKGLHFDPRSPETASPIYVDNLYRKGHFCLRVLQMRLGKDTFFKVIQKVLSMSLSVSEKLSKCAEWENMCVSTESFFKTITNITGQELPSFMEQCIYGGGHANFDVQYTFNKKKNMIELQLTQEPGTDKGFQTYVGPLTVVVQECDGPVYHTIQIDSKITKHDLNAKSKGRRLKKKKVPLHTGDEVEIDLSLLMDTESPVLWIRFDPDLQLIRRVKMRQPHHNWQYMLSYERDVLAQFIAIENLEPFATTETQELLLEVLENVNFFYRVKIAAADMLIRITNKLNAEERVEVTNTPRILQSLKKFFSCKSSLDLPKSNNYSLTSTHLQHYFLSQALPMSIAKLKTRNNIPNMDAFNFILNLHKYNDNSLNRYADDFYRAGIITAMGNLIYPNKDTKELWNVNKMNPDIKRILSEITFAYNMDMMIPSYGRIVTVACIKILYKLMLTEHIPLEPNTFIPLCKEGIYIEIRKTAFLCLIDMIGRVHNEKMIPIFDFVLNTCLETNNTQLKYQLAYILATRPIFDSEKTKRPGFKHPLNNPEVMRKLWLVINNDKYNSLLRLSFADMFYEMYGNFIPGILLEKNEEEKSSIGMIV</sequence>
<keyword evidence="6" id="KW-0539">Nucleus</keyword>
<evidence type="ECO:0000259" key="8">
    <source>
        <dbReference type="Pfam" id="PF25316"/>
    </source>
</evidence>
<feature type="domain" description="Transcription initiation factor TFIID subunit 2 TPR repeats" evidence="9">
    <location>
        <begin position="675"/>
        <end position="1033"/>
    </location>
</feature>
<dbReference type="Proteomes" id="UP000035680">
    <property type="component" value="Unassembled WGS sequence"/>
</dbReference>
<protein>
    <recommendedName>
        <fullName evidence="3">Transcription initiation factor TFIID subunit 2</fullName>
    </recommendedName>
</protein>
<dbReference type="AlphaFoldDB" id="A0A0K0FYJ2"/>
<name>A0A0K0FYJ2_STRVS</name>
<dbReference type="InterPro" id="IPR042097">
    <property type="entry name" value="Aminopeptidase_N-like_N_sf"/>
</dbReference>
<accession>A0A0K0FYJ2</accession>
<dbReference type="GO" id="GO:0008270">
    <property type="term" value="F:zinc ion binding"/>
    <property type="evidence" value="ECO:0007669"/>
    <property type="project" value="InterPro"/>
</dbReference>
<dbReference type="Pfam" id="PF01433">
    <property type="entry name" value="Peptidase_M1"/>
    <property type="match status" value="1"/>
</dbReference>
<dbReference type="GO" id="GO:0008237">
    <property type="term" value="F:metallopeptidase activity"/>
    <property type="evidence" value="ECO:0007669"/>
    <property type="project" value="InterPro"/>
</dbReference>
<dbReference type="PANTHER" id="PTHR15137:SF9">
    <property type="entry name" value="TRANSCRIPTION INITIATION FACTOR TFIID SUBUNIT 2"/>
    <property type="match status" value="1"/>
</dbReference>
<evidence type="ECO:0000313" key="10">
    <source>
        <dbReference type="Proteomes" id="UP000035680"/>
    </source>
</evidence>
<evidence type="ECO:0000259" key="7">
    <source>
        <dbReference type="Pfam" id="PF01433"/>
    </source>
</evidence>
<dbReference type="Pfam" id="PF25316">
    <property type="entry name" value="TAF2_3rd"/>
    <property type="match status" value="1"/>
</dbReference>
<dbReference type="GO" id="GO:0006367">
    <property type="term" value="P:transcription initiation at RNA polymerase II promoter"/>
    <property type="evidence" value="ECO:0007669"/>
    <property type="project" value="TreeGrafter"/>
</dbReference>
<evidence type="ECO:0000256" key="1">
    <source>
        <dbReference type="ARBA" id="ARBA00004123"/>
    </source>
</evidence>
<evidence type="ECO:0000256" key="4">
    <source>
        <dbReference type="ARBA" id="ARBA00023015"/>
    </source>
</evidence>
<evidence type="ECO:0000256" key="5">
    <source>
        <dbReference type="ARBA" id="ARBA00023163"/>
    </source>
</evidence>
<evidence type="ECO:0000313" key="11">
    <source>
        <dbReference type="WBParaSite" id="SVE_1751900.1"/>
    </source>
</evidence>
<dbReference type="PANTHER" id="PTHR15137">
    <property type="entry name" value="TRANSCRIPTION INITIATION FACTOR TFIID"/>
    <property type="match status" value="1"/>
</dbReference>
<evidence type="ECO:0000259" key="9">
    <source>
        <dbReference type="Pfam" id="PF25577"/>
    </source>
</evidence>
<dbReference type="GO" id="GO:0003682">
    <property type="term" value="F:chromatin binding"/>
    <property type="evidence" value="ECO:0007669"/>
    <property type="project" value="TreeGrafter"/>
</dbReference>
<evidence type="ECO:0000256" key="3">
    <source>
        <dbReference type="ARBA" id="ARBA00017363"/>
    </source>
</evidence>
<dbReference type="Gene3D" id="1.10.390.10">
    <property type="entry name" value="Neutral Protease Domain 2"/>
    <property type="match status" value="1"/>
</dbReference>
<dbReference type="SUPFAM" id="SSF63737">
    <property type="entry name" value="Leukotriene A4 hydrolase N-terminal domain"/>
    <property type="match status" value="1"/>
</dbReference>
<comment type="similarity">
    <text evidence="2">Belongs to the TAF2 family.</text>
</comment>
<dbReference type="InterPro" id="IPR037813">
    <property type="entry name" value="TAF2"/>
</dbReference>
<evidence type="ECO:0000256" key="6">
    <source>
        <dbReference type="ARBA" id="ARBA00023242"/>
    </source>
</evidence>
<dbReference type="InterPro" id="IPR027268">
    <property type="entry name" value="Peptidase_M4/M1_CTD_sf"/>
</dbReference>
<feature type="domain" description="Peptidase M1 membrane alanine aminopeptidase" evidence="7">
    <location>
        <begin position="274"/>
        <end position="389"/>
    </location>
</feature>
<dbReference type="InterPro" id="IPR014782">
    <property type="entry name" value="Peptidase_M1_dom"/>
</dbReference>
<dbReference type="Pfam" id="PF25577">
    <property type="entry name" value="TPR_TAF2_C"/>
    <property type="match status" value="1"/>
</dbReference>
<evidence type="ECO:0000256" key="2">
    <source>
        <dbReference type="ARBA" id="ARBA00010937"/>
    </source>
</evidence>
<comment type="subcellular location">
    <subcellularLocation>
        <location evidence="1">Nucleus</location>
    </subcellularLocation>
</comment>
<proteinExistence type="inferred from homology"/>
<keyword evidence="4" id="KW-0805">Transcription regulation</keyword>
<feature type="domain" description="Transcription initiation factor TFIID subunit 2 Ig-like" evidence="8">
    <location>
        <begin position="552"/>
        <end position="672"/>
    </location>
</feature>